<keyword evidence="2" id="KW-1185">Reference proteome</keyword>
<proteinExistence type="predicted"/>
<dbReference type="Proteomes" id="UP001642464">
    <property type="component" value="Unassembled WGS sequence"/>
</dbReference>
<gene>
    <name evidence="1" type="ORF">SCF082_LOCUS6034</name>
</gene>
<dbReference type="EMBL" id="CAXAMM010003324">
    <property type="protein sequence ID" value="CAK8999422.1"/>
    <property type="molecule type" value="Genomic_DNA"/>
</dbReference>
<sequence>KPYDFVHLPWSKLAVVNFTSPEACVVCFDIMKMVAGPSARVACPERSPFDAFSAAEGRGLSWKRCCIVLEAFTGFTGCTCEEHLATKDFS</sequence>
<evidence type="ECO:0000313" key="1">
    <source>
        <dbReference type="EMBL" id="CAK8999422.1"/>
    </source>
</evidence>
<evidence type="ECO:0000313" key="2">
    <source>
        <dbReference type="Proteomes" id="UP001642464"/>
    </source>
</evidence>
<name>A0ABP0IBL3_9DINO</name>
<accession>A0ABP0IBL3</accession>
<reference evidence="1 2" key="1">
    <citation type="submission" date="2024-02" db="EMBL/GenBank/DDBJ databases">
        <authorList>
            <person name="Chen Y."/>
            <person name="Shah S."/>
            <person name="Dougan E. K."/>
            <person name="Thang M."/>
            <person name="Chan C."/>
        </authorList>
    </citation>
    <scope>NUCLEOTIDE SEQUENCE [LARGE SCALE GENOMIC DNA]</scope>
</reference>
<feature type="non-terminal residue" evidence="1">
    <location>
        <position position="1"/>
    </location>
</feature>
<organism evidence="1 2">
    <name type="scientific">Durusdinium trenchii</name>
    <dbReference type="NCBI Taxonomy" id="1381693"/>
    <lineage>
        <taxon>Eukaryota</taxon>
        <taxon>Sar</taxon>
        <taxon>Alveolata</taxon>
        <taxon>Dinophyceae</taxon>
        <taxon>Suessiales</taxon>
        <taxon>Symbiodiniaceae</taxon>
        <taxon>Durusdinium</taxon>
    </lineage>
</organism>
<comment type="caution">
    <text evidence="1">The sequence shown here is derived from an EMBL/GenBank/DDBJ whole genome shotgun (WGS) entry which is preliminary data.</text>
</comment>
<protein>
    <submittedName>
        <fullName evidence="1">Serine/threonine-protein phosphatase rdgC</fullName>
    </submittedName>
</protein>